<dbReference type="AlphaFoldDB" id="A0A3M8DDT8"/>
<organism evidence="1 2">
    <name type="scientific">Brevibacillus panacihumi</name>
    <dbReference type="NCBI Taxonomy" id="497735"/>
    <lineage>
        <taxon>Bacteria</taxon>
        <taxon>Bacillati</taxon>
        <taxon>Bacillota</taxon>
        <taxon>Bacilli</taxon>
        <taxon>Bacillales</taxon>
        <taxon>Paenibacillaceae</taxon>
        <taxon>Brevibacillus</taxon>
    </lineage>
</organism>
<dbReference type="EMBL" id="RHHT01000002">
    <property type="protein sequence ID" value="RNB86252.1"/>
    <property type="molecule type" value="Genomic_DNA"/>
</dbReference>
<dbReference type="InterPro" id="IPR036291">
    <property type="entry name" value="NAD(P)-bd_dom_sf"/>
</dbReference>
<name>A0A3M8DDT8_9BACL</name>
<dbReference type="NCBIfam" id="NF006168">
    <property type="entry name" value="PRK08309.1"/>
    <property type="match status" value="1"/>
</dbReference>
<evidence type="ECO:0000313" key="1">
    <source>
        <dbReference type="EMBL" id="RNB86252.1"/>
    </source>
</evidence>
<dbReference type="Proteomes" id="UP000281915">
    <property type="component" value="Unassembled WGS sequence"/>
</dbReference>
<accession>A0A3M8DDT8</accession>
<reference evidence="1 2" key="1">
    <citation type="submission" date="2018-10" db="EMBL/GenBank/DDBJ databases">
        <title>Phylogenomics of Brevibacillus.</title>
        <authorList>
            <person name="Dunlap C."/>
        </authorList>
    </citation>
    <scope>NUCLEOTIDE SEQUENCE [LARGE SCALE GENOMIC DNA]</scope>
    <source>
        <strain evidence="1 2">JCM 15085</strain>
    </source>
</reference>
<evidence type="ECO:0000313" key="2">
    <source>
        <dbReference type="Proteomes" id="UP000281915"/>
    </source>
</evidence>
<gene>
    <name evidence="1" type="ORF">EDM58_01490</name>
</gene>
<dbReference type="Pfam" id="PF00106">
    <property type="entry name" value="adh_short"/>
    <property type="match status" value="1"/>
</dbReference>
<protein>
    <submittedName>
        <fullName evidence="1">SDR family NAD(P)-dependent oxidoreductase</fullName>
    </submittedName>
</protein>
<sequence>MGQEALVIGGTGMLADTVLWLVGQGYRVTVLARDRKRFEQLRQDLPDPQAVHFIQLDYHQTAVLKQAMEEWVAETGSVDLVVSWIHSSAPLALETILDALSVQRKPWRLFQVCGSRAWKNPPQEIAREHVLFRRVILGFILEEQSARWLFNHEISQGVIDAIRSDQPLSIVGTVEPWEKRPI</sequence>
<dbReference type="SUPFAM" id="SSF51735">
    <property type="entry name" value="NAD(P)-binding Rossmann-fold domains"/>
    <property type="match status" value="1"/>
</dbReference>
<comment type="caution">
    <text evidence="1">The sequence shown here is derived from an EMBL/GenBank/DDBJ whole genome shotgun (WGS) entry which is preliminary data.</text>
</comment>
<proteinExistence type="predicted"/>
<dbReference type="Gene3D" id="3.40.50.720">
    <property type="entry name" value="NAD(P)-binding Rossmann-like Domain"/>
    <property type="match status" value="1"/>
</dbReference>
<dbReference type="RefSeq" id="WP_122911750.1">
    <property type="nucleotide sequence ID" value="NZ_RHHT01000002.1"/>
</dbReference>
<dbReference type="InterPro" id="IPR002347">
    <property type="entry name" value="SDR_fam"/>
</dbReference>